<accession>A0AAV0BBH4</accession>
<feature type="non-terminal residue" evidence="2">
    <location>
        <position position="63"/>
    </location>
</feature>
<feature type="transmembrane region" description="Helical" evidence="1">
    <location>
        <begin position="9"/>
        <end position="26"/>
    </location>
</feature>
<dbReference type="Proteomes" id="UP001153365">
    <property type="component" value="Unassembled WGS sequence"/>
</dbReference>
<keyword evidence="1" id="KW-1133">Transmembrane helix</keyword>
<organism evidence="2 3">
    <name type="scientific">Phakopsora pachyrhizi</name>
    <name type="common">Asian soybean rust disease fungus</name>
    <dbReference type="NCBI Taxonomy" id="170000"/>
    <lineage>
        <taxon>Eukaryota</taxon>
        <taxon>Fungi</taxon>
        <taxon>Dikarya</taxon>
        <taxon>Basidiomycota</taxon>
        <taxon>Pucciniomycotina</taxon>
        <taxon>Pucciniomycetes</taxon>
        <taxon>Pucciniales</taxon>
        <taxon>Phakopsoraceae</taxon>
        <taxon>Phakopsora</taxon>
    </lineage>
</organism>
<comment type="caution">
    <text evidence="2">The sequence shown here is derived from an EMBL/GenBank/DDBJ whole genome shotgun (WGS) entry which is preliminary data.</text>
</comment>
<gene>
    <name evidence="2" type="ORF">PPACK8108_LOCUS16453</name>
</gene>
<feature type="transmembrane region" description="Helical" evidence="1">
    <location>
        <begin position="46"/>
        <end position="62"/>
    </location>
</feature>
<protein>
    <submittedName>
        <fullName evidence="2">Uncharacterized protein</fullName>
    </submittedName>
</protein>
<sequence>MKSFSNQNFLLLHLFIIIIIIIWPFYCYSSKFTYISLTRQKKSLLLPSVLLPITLLAICSTAT</sequence>
<evidence type="ECO:0000313" key="2">
    <source>
        <dbReference type="EMBL" id="CAH7683128.1"/>
    </source>
</evidence>
<dbReference type="EMBL" id="CALTRL010004474">
    <property type="protein sequence ID" value="CAH7683128.1"/>
    <property type="molecule type" value="Genomic_DNA"/>
</dbReference>
<evidence type="ECO:0000313" key="3">
    <source>
        <dbReference type="Proteomes" id="UP001153365"/>
    </source>
</evidence>
<proteinExistence type="predicted"/>
<name>A0AAV0BBH4_PHAPC</name>
<feature type="non-terminal residue" evidence="2">
    <location>
        <position position="1"/>
    </location>
</feature>
<keyword evidence="1" id="KW-0812">Transmembrane</keyword>
<evidence type="ECO:0000256" key="1">
    <source>
        <dbReference type="SAM" id="Phobius"/>
    </source>
</evidence>
<dbReference type="AlphaFoldDB" id="A0AAV0BBH4"/>
<keyword evidence="1" id="KW-0472">Membrane</keyword>
<keyword evidence="3" id="KW-1185">Reference proteome</keyword>
<reference evidence="2" key="1">
    <citation type="submission" date="2022-06" db="EMBL/GenBank/DDBJ databases">
        <authorList>
            <consortium name="SYNGENTA / RWTH Aachen University"/>
        </authorList>
    </citation>
    <scope>NUCLEOTIDE SEQUENCE</scope>
</reference>